<dbReference type="PANTHER" id="PTHR24114">
    <property type="entry name" value="LEUCINE RICH REPEAT FAMILY PROTEIN"/>
    <property type="match status" value="1"/>
</dbReference>
<keyword evidence="1" id="KW-0106">Calcium</keyword>
<feature type="domain" description="EF-hand" evidence="3">
    <location>
        <begin position="443"/>
        <end position="478"/>
    </location>
</feature>
<dbReference type="RefSeq" id="XP_013417118.1">
    <property type="nucleotide sequence ID" value="XM_013561664.1"/>
</dbReference>
<evidence type="ECO:0000313" key="5">
    <source>
        <dbReference type="RefSeq" id="XP_013417118.1"/>
    </source>
</evidence>
<evidence type="ECO:0000313" key="4">
    <source>
        <dbReference type="Proteomes" id="UP000085678"/>
    </source>
</evidence>
<dbReference type="AlphaFoldDB" id="A0A1S3K3B1"/>
<dbReference type="PROSITE" id="PS50222">
    <property type="entry name" value="EF_HAND_2"/>
    <property type="match status" value="2"/>
</dbReference>
<dbReference type="InterPro" id="IPR052394">
    <property type="entry name" value="LRR-containing"/>
</dbReference>
<dbReference type="GO" id="GO:0005509">
    <property type="term" value="F:calcium ion binding"/>
    <property type="evidence" value="ECO:0007669"/>
    <property type="project" value="InterPro"/>
</dbReference>
<gene>
    <name evidence="5" type="primary">LOC106178473</name>
</gene>
<feature type="domain" description="EF-hand" evidence="3">
    <location>
        <begin position="407"/>
        <end position="442"/>
    </location>
</feature>
<dbReference type="Pfam" id="PF13516">
    <property type="entry name" value="LRR_6"/>
    <property type="match status" value="4"/>
</dbReference>
<dbReference type="Gene3D" id="1.10.238.10">
    <property type="entry name" value="EF-hand"/>
    <property type="match status" value="1"/>
</dbReference>
<dbReference type="SUPFAM" id="SSF52047">
    <property type="entry name" value="RNI-like"/>
    <property type="match status" value="1"/>
</dbReference>
<keyword evidence="4" id="KW-1185">Reference proteome</keyword>
<proteinExistence type="predicted"/>
<reference evidence="5" key="1">
    <citation type="submission" date="2025-08" db="UniProtKB">
        <authorList>
            <consortium name="RefSeq"/>
        </authorList>
    </citation>
    <scope>IDENTIFICATION</scope>
    <source>
        <tissue evidence="5">Gonads</tissue>
    </source>
</reference>
<dbReference type="PANTHER" id="PTHR24114:SF50">
    <property type="entry name" value="RNI-LIKE PROTEIN"/>
    <property type="match status" value="1"/>
</dbReference>
<evidence type="ECO:0000256" key="1">
    <source>
        <dbReference type="ARBA" id="ARBA00022837"/>
    </source>
</evidence>
<dbReference type="Gene3D" id="3.80.10.10">
    <property type="entry name" value="Ribonuclease Inhibitor"/>
    <property type="match status" value="2"/>
</dbReference>
<feature type="region of interest" description="Disordered" evidence="2">
    <location>
        <begin position="1"/>
        <end position="29"/>
    </location>
</feature>
<dbReference type="SMART" id="SM00054">
    <property type="entry name" value="EFh"/>
    <property type="match status" value="2"/>
</dbReference>
<dbReference type="InterPro" id="IPR001611">
    <property type="entry name" value="Leu-rich_rpt"/>
</dbReference>
<dbReference type="SMART" id="SM00368">
    <property type="entry name" value="LRR_RI"/>
    <property type="match status" value="7"/>
</dbReference>
<evidence type="ECO:0000256" key="2">
    <source>
        <dbReference type="SAM" id="MobiDB-lite"/>
    </source>
</evidence>
<name>A0A1S3K3B1_LINAN</name>
<evidence type="ECO:0000259" key="3">
    <source>
        <dbReference type="PROSITE" id="PS50222"/>
    </source>
</evidence>
<dbReference type="SUPFAM" id="SSF47473">
    <property type="entry name" value="EF-hand"/>
    <property type="match status" value="1"/>
</dbReference>
<protein>
    <submittedName>
        <fullName evidence="5">Leucine-rich repeat-containing protein 74B</fullName>
    </submittedName>
</protein>
<dbReference type="Proteomes" id="UP000085678">
    <property type="component" value="Unplaced"/>
</dbReference>
<dbReference type="KEGG" id="lak:106178473"/>
<dbReference type="InterPro" id="IPR011992">
    <property type="entry name" value="EF-hand-dom_pair"/>
</dbReference>
<dbReference type="Pfam" id="PF00560">
    <property type="entry name" value="LRR_1"/>
    <property type="match status" value="1"/>
</dbReference>
<dbReference type="InterPro" id="IPR018247">
    <property type="entry name" value="EF_Hand_1_Ca_BS"/>
</dbReference>
<dbReference type="InterPro" id="IPR002048">
    <property type="entry name" value="EF_hand_dom"/>
</dbReference>
<accession>A0A1S3K3B1</accession>
<dbReference type="OrthoDB" id="120976at2759"/>
<dbReference type="GeneID" id="106178473"/>
<dbReference type="InParanoid" id="A0A1S3K3B1"/>
<dbReference type="PROSITE" id="PS00018">
    <property type="entry name" value="EF_HAND_1"/>
    <property type="match status" value="1"/>
</dbReference>
<dbReference type="OMA" id="HEKHENF"/>
<dbReference type="CDD" id="cd00051">
    <property type="entry name" value="EFh"/>
    <property type="match status" value="1"/>
</dbReference>
<dbReference type="InterPro" id="IPR032675">
    <property type="entry name" value="LRR_dom_sf"/>
</dbReference>
<organism evidence="4 5">
    <name type="scientific">Lingula anatina</name>
    <name type="common">Brachiopod</name>
    <name type="synonym">Lingula unguis</name>
    <dbReference type="NCBI Taxonomy" id="7574"/>
    <lineage>
        <taxon>Eukaryota</taxon>
        <taxon>Metazoa</taxon>
        <taxon>Spiralia</taxon>
        <taxon>Lophotrochozoa</taxon>
        <taxon>Brachiopoda</taxon>
        <taxon>Linguliformea</taxon>
        <taxon>Lingulata</taxon>
        <taxon>Lingulida</taxon>
        <taxon>Linguloidea</taxon>
        <taxon>Lingulidae</taxon>
        <taxon>Lingula</taxon>
    </lineage>
</organism>
<sequence>MDGPARGASKTPADSFVGRKGSSRTYLSRKESGLKRVKSTVDDLEDCDLDTELDLAERKRTYDSTGQVAYENACIKFKIPQANTFHRKLEHAKEVDMKYYGIGPKGALALAIPLVINTKVTKLNLRGNSLGVEGVDNICRMMEENSIITDLDLSENDVSGRATKIIAQMLVVNQTIQRLTLEENGLTDQDAKVLVGPVEDHSSLIYLNLSHNNFGIQSGILFQKMIENGMLEELDLSWNQIRGDGALAICRGVKENNSLKILNMSWNGLAEEGAISMGQALQASRTMTELDISSNRINDQGFLILIKSLRDNDTLKTLKVGQNPITEDAVLAGLEVLKEIDSLKLEVLELIENIYTSRVDEKIEEVHEKHENFTCNHGYAHSYGKRKLKAFDVVEEAMTFLKNYIAEHNMNLVELFASFDQDGSMSVTYDEFKEGLKMARIPMTALQVEYLIQGLDADGDGEIDFGELVVGAEEHDKATKGN</sequence>